<name>A0A448WH77_9PLAT</name>
<feature type="compositionally biased region" description="Low complexity" evidence="1">
    <location>
        <begin position="41"/>
        <end position="64"/>
    </location>
</feature>
<accession>A0A448WH77</accession>
<sequence>MYTFDQEKERNHEQERNRDRDRIRDRERSRTREPIRATPPLFTSIPSSTRSSSFRHPTSSLLSSPRPAQPYSSCAHISPPPVLSVISNTMTTSNSSSQLQNETTAPVSQVLGHPYLIGNPAYTAALTDASVFNRHIVRARLLRLPFIDAATRQAQYPVPLLYRRPLSSSCICPTSQLSTHVGKDSLCFSASLYRVPGKRCCDSLVGSFLASIS</sequence>
<evidence type="ECO:0000313" key="2">
    <source>
        <dbReference type="EMBL" id="VEL11721.1"/>
    </source>
</evidence>
<dbReference type="EMBL" id="CAAALY010012621">
    <property type="protein sequence ID" value="VEL11721.1"/>
    <property type="molecule type" value="Genomic_DNA"/>
</dbReference>
<reference evidence="2" key="1">
    <citation type="submission" date="2018-11" db="EMBL/GenBank/DDBJ databases">
        <authorList>
            <consortium name="Pathogen Informatics"/>
        </authorList>
    </citation>
    <scope>NUCLEOTIDE SEQUENCE</scope>
</reference>
<feature type="region of interest" description="Disordered" evidence="1">
    <location>
        <begin position="1"/>
        <end position="72"/>
    </location>
</feature>
<comment type="caution">
    <text evidence="2">The sequence shown here is derived from an EMBL/GenBank/DDBJ whole genome shotgun (WGS) entry which is preliminary data.</text>
</comment>
<dbReference type="AlphaFoldDB" id="A0A448WH77"/>
<feature type="compositionally biased region" description="Basic and acidic residues" evidence="1">
    <location>
        <begin position="1"/>
        <end position="35"/>
    </location>
</feature>
<protein>
    <submittedName>
        <fullName evidence="2">Uncharacterized protein</fullName>
    </submittedName>
</protein>
<keyword evidence="3" id="KW-1185">Reference proteome</keyword>
<evidence type="ECO:0000256" key="1">
    <source>
        <dbReference type="SAM" id="MobiDB-lite"/>
    </source>
</evidence>
<gene>
    <name evidence="2" type="ORF">PXEA_LOCUS5161</name>
</gene>
<organism evidence="2 3">
    <name type="scientific">Protopolystoma xenopodis</name>
    <dbReference type="NCBI Taxonomy" id="117903"/>
    <lineage>
        <taxon>Eukaryota</taxon>
        <taxon>Metazoa</taxon>
        <taxon>Spiralia</taxon>
        <taxon>Lophotrochozoa</taxon>
        <taxon>Platyhelminthes</taxon>
        <taxon>Monogenea</taxon>
        <taxon>Polyopisthocotylea</taxon>
        <taxon>Polystomatidea</taxon>
        <taxon>Polystomatidae</taxon>
        <taxon>Protopolystoma</taxon>
    </lineage>
</organism>
<proteinExistence type="predicted"/>
<dbReference type="Proteomes" id="UP000784294">
    <property type="component" value="Unassembled WGS sequence"/>
</dbReference>
<evidence type="ECO:0000313" key="3">
    <source>
        <dbReference type="Proteomes" id="UP000784294"/>
    </source>
</evidence>